<reference evidence="1 2" key="1">
    <citation type="journal article" date="2023" name="ACS Omega">
        <title>Identification of the Neoaspergillic Acid Biosynthesis Gene Cluster by Establishing an In Vitro CRISPR-Ribonucleoprotein Genetic System in Aspergillus melleus.</title>
        <authorList>
            <person name="Yuan B."/>
            <person name="Grau M.F."/>
            <person name="Murata R.M."/>
            <person name="Torok T."/>
            <person name="Venkateswaran K."/>
            <person name="Stajich J.E."/>
            <person name="Wang C.C.C."/>
        </authorList>
    </citation>
    <scope>NUCLEOTIDE SEQUENCE [LARGE SCALE GENOMIC DNA]</scope>
    <source>
        <strain evidence="1 2">IMV 1140</strain>
    </source>
</reference>
<gene>
    <name evidence="1" type="ORF">N8T08_009737</name>
</gene>
<proteinExistence type="predicted"/>
<sequence length="179" mass="20090">MPSNKDRLYIGLHARAGGPTMPGKEDTYHWALFIAPKNESKSSVCLHYDAKERLKADGTGEWYFEESTRSVGPTNMLLVRILVAKIIEKDRLMSLLRETPVEQSTPGWNCVAWVKEALGKANADGKVLGRGVLDWGVVRDAAMRYCQTKRDEHRFDGKGSFDMESVPTFDLIEGKETVV</sequence>
<evidence type="ECO:0000313" key="2">
    <source>
        <dbReference type="Proteomes" id="UP001177260"/>
    </source>
</evidence>
<accession>A0ACC3AT38</accession>
<name>A0ACC3AT38_9EURO</name>
<keyword evidence="2" id="KW-1185">Reference proteome</keyword>
<dbReference type="EMBL" id="JAOPJF010000072">
    <property type="protein sequence ID" value="KAK1140991.1"/>
    <property type="molecule type" value="Genomic_DNA"/>
</dbReference>
<dbReference type="Proteomes" id="UP001177260">
    <property type="component" value="Unassembled WGS sequence"/>
</dbReference>
<organism evidence="1 2">
    <name type="scientific">Aspergillus melleus</name>
    <dbReference type="NCBI Taxonomy" id="138277"/>
    <lineage>
        <taxon>Eukaryota</taxon>
        <taxon>Fungi</taxon>
        <taxon>Dikarya</taxon>
        <taxon>Ascomycota</taxon>
        <taxon>Pezizomycotina</taxon>
        <taxon>Eurotiomycetes</taxon>
        <taxon>Eurotiomycetidae</taxon>
        <taxon>Eurotiales</taxon>
        <taxon>Aspergillaceae</taxon>
        <taxon>Aspergillus</taxon>
        <taxon>Aspergillus subgen. Circumdati</taxon>
    </lineage>
</organism>
<evidence type="ECO:0000313" key="1">
    <source>
        <dbReference type="EMBL" id="KAK1140991.1"/>
    </source>
</evidence>
<protein>
    <submittedName>
        <fullName evidence="1">Uncharacterized protein</fullName>
    </submittedName>
</protein>
<comment type="caution">
    <text evidence="1">The sequence shown here is derived from an EMBL/GenBank/DDBJ whole genome shotgun (WGS) entry which is preliminary data.</text>
</comment>